<accession>A0A9P8VTX3</accession>
<dbReference type="Proteomes" id="UP000777438">
    <property type="component" value="Unassembled WGS sequence"/>
</dbReference>
<proteinExistence type="predicted"/>
<dbReference type="InterPro" id="IPR013087">
    <property type="entry name" value="Znf_C2H2_type"/>
</dbReference>
<dbReference type="PROSITE" id="PS00028">
    <property type="entry name" value="ZINC_FINGER_C2H2_1"/>
    <property type="match status" value="1"/>
</dbReference>
<feature type="domain" description="C2H2-type" evidence="1">
    <location>
        <begin position="79"/>
        <end position="99"/>
    </location>
</feature>
<dbReference type="Gene3D" id="3.30.160.60">
    <property type="entry name" value="Classic Zinc Finger"/>
    <property type="match status" value="1"/>
</dbReference>
<organism evidence="2 3">
    <name type="scientific">Thelonectria olida</name>
    <dbReference type="NCBI Taxonomy" id="1576542"/>
    <lineage>
        <taxon>Eukaryota</taxon>
        <taxon>Fungi</taxon>
        <taxon>Dikarya</taxon>
        <taxon>Ascomycota</taxon>
        <taxon>Pezizomycotina</taxon>
        <taxon>Sordariomycetes</taxon>
        <taxon>Hypocreomycetidae</taxon>
        <taxon>Hypocreales</taxon>
        <taxon>Nectriaceae</taxon>
        <taxon>Thelonectria</taxon>
    </lineage>
</organism>
<evidence type="ECO:0000313" key="3">
    <source>
        <dbReference type="Proteomes" id="UP000777438"/>
    </source>
</evidence>
<protein>
    <recommendedName>
        <fullName evidence="1">C2H2-type domain-containing protein</fullName>
    </recommendedName>
</protein>
<comment type="caution">
    <text evidence="2">The sequence shown here is derived from an EMBL/GenBank/DDBJ whole genome shotgun (WGS) entry which is preliminary data.</text>
</comment>
<keyword evidence="3" id="KW-1185">Reference proteome</keyword>
<gene>
    <name evidence="2" type="ORF">B0T10DRAFT_465971</name>
</gene>
<evidence type="ECO:0000259" key="1">
    <source>
        <dbReference type="PROSITE" id="PS00028"/>
    </source>
</evidence>
<dbReference type="SMART" id="SM00355">
    <property type="entry name" value="ZnF_C2H2"/>
    <property type="match status" value="2"/>
</dbReference>
<dbReference type="EMBL" id="JAGPYM010000043">
    <property type="protein sequence ID" value="KAH6873876.1"/>
    <property type="molecule type" value="Genomic_DNA"/>
</dbReference>
<evidence type="ECO:0000313" key="2">
    <source>
        <dbReference type="EMBL" id="KAH6873876.1"/>
    </source>
</evidence>
<reference evidence="2 3" key="1">
    <citation type="journal article" date="2021" name="Nat. Commun.">
        <title>Genetic determinants of endophytism in the Arabidopsis root mycobiome.</title>
        <authorList>
            <person name="Mesny F."/>
            <person name="Miyauchi S."/>
            <person name="Thiergart T."/>
            <person name="Pickel B."/>
            <person name="Atanasova L."/>
            <person name="Karlsson M."/>
            <person name="Huettel B."/>
            <person name="Barry K.W."/>
            <person name="Haridas S."/>
            <person name="Chen C."/>
            <person name="Bauer D."/>
            <person name="Andreopoulos W."/>
            <person name="Pangilinan J."/>
            <person name="LaButti K."/>
            <person name="Riley R."/>
            <person name="Lipzen A."/>
            <person name="Clum A."/>
            <person name="Drula E."/>
            <person name="Henrissat B."/>
            <person name="Kohler A."/>
            <person name="Grigoriev I.V."/>
            <person name="Martin F.M."/>
            <person name="Hacquard S."/>
        </authorList>
    </citation>
    <scope>NUCLEOTIDE SEQUENCE [LARGE SCALE GENOMIC DNA]</scope>
    <source>
        <strain evidence="2 3">MPI-CAGE-CH-0241</strain>
    </source>
</reference>
<dbReference type="AlphaFoldDB" id="A0A9P8VTX3"/>
<name>A0A9P8VTX3_9HYPO</name>
<sequence length="171" mass="19642">MSGRTPTPRYGGNQPPNNQYQTFDYVDPAWITAGNVGPLPQYEWNAVITANSAEQSNQSEEGQLDNSEQLSLSGSSLWCPRCSLRFHTRWDLTTHLGTHLFPLPCIEKTCTATFSSEHERLYHMSHAHPVSVWGCPWRRCTFWLNQRGLWTELKEKHMRDVHNGELPSNPF</sequence>